<feature type="domain" description="Penicillin-binding protein transpeptidase" evidence="17">
    <location>
        <begin position="242"/>
        <end position="542"/>
    </location>
</feature>
<dbReference type="RefSeq" id="WP_169247695.1">
    <property type="nucleotide sequence ID" value="NZ_SPMZ01000012.1"/>
</dbReference>
<keyword evidence="10 16" id="KW-0573">Peptidoglycan synthesis</keyword>
<evidence type="ECO:0000256" key="16">
    <source>
        <dbReference type="HAMAP-Rule" id="MF_02080"/>
    </source>
</evidence>
<evidence type="ECO:0000256" key="6">
    <source>
        <dbReference type="ARBA" id="ARBA00022670"/>
    </source>
</evidence>
<keyword evidence="2 16" id="KW-1003">Cell membrane</keyword>
<comment type="subcellular location">
    <subcellularLocation>
        <location evidence="1">Membrane</location>
    </subcellularLocation>
</comment>
<dbReference type="SUPFAM" id="SSF56519">
    <property type="entry name" value="Penicillin binding protein dimerisation domain"/>
    <property type="match status" value="1"/>
</dbReference>
<dbReference type="SUPFAM" id="SSF56601">
    <property type="entry name" value="beta-lactamase/transpeptidase-like"/>
    <property type="match status" value="1"/>
</dbReference>
<dbReference type="InterPro" id="IPR012338">
    <property type="entry name" value="Beta-lactam/transpept-like"/>
</dbReference>
<dbReference type="PANTHER" id="PTHR30627">
    <property type="entry name" value="PEPTIDOGLYCAN D,D-TRANSPEPTIDASE"/>
    <property type="match status" value="1"/>
</dbReference>
<keyword evidence="20" id="KW-1185">Reference proteome</keyword>
<keyword evidence="8 16" id="KW-0378">Hydrolase</keyword>
<dbReference type="Gene3D" id="3.90.1310.10">
    <property type="entry name" value="Penicillin-binding protein 2a (Domain 2)"/>
    <property type="match status" value="1"/>
</dbReference>
<reference evidence="19 20" key="1">
    <citation type="submission" date="2019-03" db="EMBL/GenBank/DDBJ databases">
        <title>Metabolic reconstructions from genomes of highly enriched 'Candidatus Accumulibacter' and 'Candidatus Competibacter' bioreactor populations.</title>
        <authorList>
            <person name="Annavajhala M.K."/>
            <person name="Welles L."/>
            <person name="Abbas B."/>
            <person name="Sorokin D."/>
            <person name="Park H."/>
            <person name="Van Loosdrecht M."/>
            <person name="Chandran K."/>
        </authorList>
    </citation>
    <scope>NUCLEOTIDE SEQUENCE [LARGE SCALE GENOMIC DNA]</scope>
    <source>
        <strain evidence="19 20">SBR_G</strain>
    </source>
</reference>
<evidence type="ECO:0000256" key="12">
    <source>
        <dbReference type="ARBA" id="ARBA00023136"/>
    </source>
</evidence>
<evidence type="ECO:0000256" key="8">
    <source>
        <dbReference type="ARBA" id="ARBA00022801"/>
    </source>
</evidence>
<evidence type="ECO:0000256" key="11">
    <source>
        <dbReference type="ARBA" id="ARBA00022989"/>
    </source>
</evidence>
<dbReference type="EMBL" id="SPMZ01000012">
    <property type="protein sequence ID" value="NMQ18433.1"/>
    <property type="molecule type" value="Genomic_DNA"/>
</dbReference>
<evidence type="ECO:0000256" key="1">
    <source>
        <dbReference type="ARBA" id="ARBA00004370"/>
    </source>
</evidence>
<feature type="domain" description="Penicillin-binding protein dimerisation" evidence="18">
    <location>
        <begin position="53"/>
        <end position="201"/>
    </location>
</feature>
<keyword evidence="12 16" id="KW-0472">Membrane</keyword>
<feature type="active site" description="Acyl-ester intermediate" evidence="16">
    <location>
        <position position="289"/>
    </location>
</feature>
<keyword evidence="4 16" id="KW-0132">Cell division</keyword>
<dbReference type="Gene3D" id="3.40.710.10">
    <property type="entry name" value="DD-peptidase/beta-lactamase superfamily"/>
    <property type="match status" value="1"/>
</dbReference>
<evidence type="ECO:0000313" key="20">
    <source>
        <dbReference type="Proteomes" id="UP000760480"/>
    </source>
</evidence>
<keyword evidence="7 16" id="KW-0812">Transmembrane</keyword>
<dbReference type="Pfam" id="PF03717">
    <property type="entry name" value="PBP_dimer"/>
    <property type="match status" value="1"/>
</dbReference>
<dbReference type="InterPro" id="IPR036138">
    <property type="entry name" value="PBP_dimer_sf"/>
</dbReference>
<evidence type="ECO:0000256" key="15">
    <source>
        <dbReference type="ARBA" id="ARBA00023316"/>
    </source>
</evidence>
<keyword evidence="5 16" id="KW-0121">Carboxypeptidase</keyword>
<proteinExistence type="inferred from homology"/>
<accession>A0ABX1TGD5</accession>
<dbReference type="InterPro" id="IPR050515">
    <property type="entry name" value="Beta-lactam/transpept"/>
</dbReference>
<dbReference type="Proteomes" id="UP000760480">
    <property type="component" value="Unassembled WGS sequence"/>
</dbReference>
<dbReference type="InterPro" id="IPR037532">
    <property type="entry name" value="FtsI_transpept"/>
</dbReference>
<keyword evidence="9 16" id="KW-0133">Cell shape</keyword>
<comment type="catalytic activity">
    <reaction evidence="16">
        <text>Preferential cleavage: (Ac)2-L-Lys-D-Ala-|-D-Ala. Also transpeptidation of peptidyl-alanyl moieties that are N-acyl substituents of D-alanine.</text>
        <dbReference type="EC" id="3.4.16.4"/>
    </reaction>
</comment>
<evidence type="ECO:0000256" key="10">
    <source>
        <dbReference type="ARBA" id="ARBA00022984"/>
    </source>
</evidence>
<evidence type="ECO:0000259" key="18">
    <source>
        <dbReference type="Pfam" id="PF03717"/>
    </source>
</evidence>
<keyword evidence="11 16" id="KW-1133">Transmembrane helix</keyword>
<organism evidence="19 20">
    <name type="scientific">Candidatus Competibacter phosphatis</name>
    <dbReference type="NCBI Taxonomy" id="221280"/>
    <lineage>
        <taxon>Bacteria</taxon>
        <taxon>Pseudomonadati</taxon>
        <taxon>Pseudomonadota</taxon>
        <taxon>Gammaproteobacteria</taxon>
        <taxon>Candidatus Competibacteraceae</taxon>
        <taxon>Candidatus Competibacter</taxon>
    </lineage>
</organism>
<keyword evidence="13 16" id="KW-0717">Septation</keyword>
<sequence>MQALRTMTRRGLVLSLLCVAAGGMVARAAYLQLVHTDFLQGQGDERFLRVVEVPAHRGMILDRNGEPLAVSSPVDSIWAQPMELKQQRDRWPALASLLGLTMAELEQKLAVPESRQFVYLRRHLAPSVAQRILQLGVPGVYSRREYRRYYPDAEVTSHLLGFTDIDDFGQEGLEKSLDAQLRGIPGSKRVIKDRLGQIVEDVESIRVPQAGQSVVLSIDRRLQYFAYRALKTAVLENKASAGAAVIADALTGEILAMVDQPAGNPNNRTELKSDLLRNRAITDVYEPGSTVKPFTIAMALESGRWTPNTRVNTAPGWLKVGRYRVRDVHNYGLIDVTHVLSKSSNVGTSKIALSLPMESLWQVYKSLGFGASTGVGLVGEQIGMLRHFSKWGGEIGHANHAFGYGFSVNMLQLAQAYVVLAADGVRRPLTLLKREQPLDPADEQRVLSARAVRQVRAMMEEAVSQKGTGFKASVPGYRVAGKTGTVHKIIHGRYASNRYFSLFAGMVPASNPRLVMVIIIDEPKGKAYYGGTVAAPVFGKTMGEVLRILNVTPDDLPSMKIAGVTPAMEKKP</sequence>
<evidence type="ECO:0000313" key="19">
    <source>
        <dbReference type="EMBL" id="NMQ18433.1"/>
    </source>
</evidence>
<evidence type="ECO:0000256" key="9">
    <source>
        <dbReference type="ARBA" id="ARBA00022960"/>
    </source>
</evidence>
<evidence type="ECO:0000256" key="3">
    <source>
        <dbReference type="ARBA" id="ARBA00022519"/>
    </source>
</evidence>
<dbReference type="Pfam" id="PF00905">
    <property type="entry name" value="Transpeptidase"/>
    <property type="match status" value="1"/>
</dbReference>
<keyword evidence="6 16" id="KW-0645">Protease</keyword>
<dbReference type="PANTHER" id="PTHR30627:SF1">
    <property type="entry name" value="PEPTIDOGLYCAN D,D-TRANSPEPTIDASE FTSI"/>
    <property type="match status" value="1"/>
</dbReference>
<evidence type="ECO:0000256" key="2">
    <source>
        <dbReference type="ARBA" id="ARBA00022475"/>
    </source>
</evidence>
<keyword evidence="3 16" id="KW-0997">Cell inner membrane</keyword>
<evidence type="ECO:0000256" key="4">
    <source>
        <dbReference type="ARBA" id="ARBA00022618"/>
    </source>
</evidence>
<keyword evidence="15 16" id="KW-0961">Cell wall biogenesis/degradation</keyword>
<protein>
    <recommendedName>
        <fullName evidence="16">Peptidoglycan D,D-transpeptidase FtsI</fullName>
        <ecNumber evidence="16">3.4.16.4</ecNumber>
    </recommendedName>
    <alternativeName>
        <fullName evidence="16">Penicillin-binding protein 3</fullName>
        <shortName evidence="16">PBP-3</shortName>
    </alternativeName>
</protein>
<dbReference type="InterPro" id="IPR005311">
    <property type="entry name" value="PBP_dimer"/>
</dbReference>
<name>A0ABX1TGD5_9GAMM</name>
<dbReference type="HAMAP" id="MF_02080">
    <property type="entry name" value="FtsI_transpept"/>
    <property type="match status" value="1"/>
</dbReference>
<evidence type="ECO:0000256" key="7">
    <source>
        <dbReference type="ARBA" id="ARBA00022692"/>
    </source>
</evidence>
<comment type="function">
    <text evidence="16">Catalyzes cross-linking of the peptidoglycan cell wall at the division septum.</text>
</comment>
<comment type="similarity">
    <text evidence="16">Belongs to the transpeptidase family. FtsI subfamily.</text>
</comment>
<comment type="caution">
    <text evidence="19">The sequence shown here is derived from an EMBL/GenBank/DDBJ whole genome shotgun (WGS) entry which is preliminary data.</text>
</comment>
<evidence type="ECO:0000259" key="17">
    <source>
        <dbReference type="Pfam" id="PF00905"/>
    </source>
</evidence>
<evidence type="ECO:0000256" key="14">
    <source>
        <dbReference type="ARBA" id="ARBA00023306"/>
    </source>
</evidence>
<comment type="pathway">
    <text evidence="16">Cell wall biogenesis; peptidoglycan biosynthesis.</text>
</comment>
<dbReference type="InterPro" id="IPR001460">
    <property type="entry name" value="PCN-bd_Tpept"/>
</dbReference>
<dbReference type="EC" id="3.4.16.4" evidence="16"/>
<dbReference type="Gene3D" id="1.10.150.770">
    <property type="match status" value="1"/>
</dbReference>
<keyword evidence="14 16" id="KW-0131">Cell cycle</keyword>
<gene>
    <name evidence="16" type="primary">ftsI</name>
    <name evidence="19" type="ORF">E4P82_04010</name>
</gene>
<evidence type="ECO:0000256" key="5">
    <source>
        <dbReference type="ARBA" id="ARBA00022645"/>
    </source>
</evidence>
<dbReference type="Gene3D" id="3.30.450.330">
    <property type="match status" value="1"/>
</dbReference>
<evidence type="ECO:0000256" key="13">
    <source>
        <dbReference type="ARBA" id="ARBA00023210"/>
    </source>
</evidence>